<feature type="domain" description="Methyltransferase" evidence="1">
    <location>
        <begin position="51"/>
        <end position="145"/>
    </location>
</feature>
<dbReference type="eggNOG" id="COG2226">
    <property type="taxonomic scope" value="Bacteria"/>
</dbReference>
<name>L0DG85_SINAD</name>
<dbReference type="SUPFAM" id="SSF53335">
    <property type="entry name" value="S-adenosyl-L-methionine-dependent methyltransferases"/>
    <property type="match status" value="1"/>
</dbReference>
<reference evidence="2 3" key="1">
    <citation type="submission" date="2012-02" db="EMBL/GenBank/DDBJ databases">
        <title>Complete sequence of chromosome of Singulisphaera acidiphila DSM 18658.</title>
        <authorList>
            <consortium name="US DOE Joint Genome Institute (JGI-PGF)"/>
            <person name="Lucas S."/>
            <person name="Copeland A."/>
            <person name="Lapidus A."/>
            <person name="Glavina del Rio T."/>
            <person name="Dalin E."/>
            <person name="Tice H."/>
            <person name="Bruce D."/>
            <person name="Goodwin L."/>
            <person name="Pitluck S."/>
            <person name="Peters L."/>
            <person name="Ovchinnikova G."/>
            <person name="Chertkov O."/>
            <person name="Kyrpides N."/>
            <person name="Mavromatis K."/>
            <person name="Ivanova N."/>
            <person name="Brettin T."/>
            <person name="Detter J.C."/>
            <person name="Han C."/>
            <person name="Larimer F."/>
            <person name="Land M."/>
            <person name="Hauser L."/>
            <person name="Markowitz V."/>
            <person name="Cheng J.-F."/>
            <person name="Hugenholtz P."/>
            <person name="Woyke T."/>
            <person name="Wu D."/>
            <person name="Tindall B."/>
            <person name="Pomrenke H."/>
            <person name="Brambilla E."/>
            <person name="Klenk H.-P."/>
            <person name="Eisen J.A."/>
        </authorList>
    </citation>
    <scope>NUCLEOTIDE SEQUENCE [LARGE SCALE GENOMIC DNA]</scope>
    <source>
        <strain evidence="3">ATCC BAA-1392 / DSM 18658 / VKM B-2454 / MOB10</strain>
    </source>
</reference>
<dbReference type="KEGG" id="saci:Sinac_3573"/>
<dbReference type="InterPro" id="IPR041698">
    <property type="entry name" value="Methyltransf_25"/>
</dbReference>
<organism evidence="2 3">
    <name type="scientific">Singulisphaera acidiphila (strain ATCC BAA-1392 / DSM 18658 / VKM B-2454 / MOB10)</name>
    <dbReference type="NCBI Taxonomy" id="886293"/>
    <lineage>
        <taxon>Bacteria</taxon>
        <taxon>Pseudomonadati</taxon>
        <taxon>Planctomycetota</taxon>
        <taxon>Planctomycetia</taxon>
        <taxon>Isosphaerales</taxon>
        <taxon>Isosphaeraceae</taxon>
        <taxon>Singulisphaera</taxon>
    </lineage>
</organism>
<dbReference type="Pfam" id="PF13649">
    <property type="entry name" value="Methyltransf_25"/>
    <property type="match status" value="1"/>
</dbReference>
<accession>L0DG85</accession>
<sequence>MAYDRDQATHEFTRWSESYDRSILQWLLFGPSHRALIRRIRTVVEDRPARILDVGCGTGVFASRIRESLPNAKVWGIDLVAEMLTKGAERWRQHAGHIQPAQADSERLPFASGTFDIVTCANSFHHYPHQDRAIAEMHRVLRPGGRLMLIDGYRDGLWGWFIYDVCVAGVEGDVHHASSKRFRELFAQAGLRAIAQKVHRGPAPFLLTEAVATDPAPSSIFPSPHFRGVMGLANREASASAIPRED</sequence>
<dbReference type="HOGENOM" id="CLU_037990_10_1_0"/>
<keyword evidence="3" id="KW-1185">Reference proteome</keyword>
<keyword evidence="2" id="KW-0808">Transferase</keyword>
<evidence type="ECO:0000259" key="1">
    <source>
        <dbReference type="Pfam" id="PF13649"/>
    </source>
</evidence>
<evidence type="ECO:0000313" key="2">
    <source>
        <dbReference type="EMBL" id="AGA27828.1"/>
    </source>
</evidence>
<dbReference type="PANTHER" id="PTHR43591">
    <property type="entry name" value="METHYLTRANSFERASE"/>
    <property type="match status" value="1"/>
</dbReference>
<gene>
    <name evidence="2" type="ordered locus">Sinac_3573</name>
</gene>
<dbReference type="GO" id="GO:0008168">
    <property type="term" value="F:methyltransferase activity"/>
    <property type="evidence" value="ECO:0007669"/>
    <property type="project" value="UniProtKB-KW"/>
</dbReference>
<dbReference type="InterPro" id="IPR029063">
    <property type="entry name" value="SAM-dependent_MTases_sf"/>
</dbReference>
<evidence type="ECO:0000313" key="3">
    <source>
        <dbReference type="Proteomes" id="UP000010798"/>
    </source>
</evidence>
<dbReference type="RefSeq" id="WP_015246971.1">
    <property type="nucleotide sequence ID" value="NC_019892.1"/>
</dbReference>
<dbReference type="Gene3D" id="3.40.50.150">
    <property type="entry name" value="Vaccinia Virus protein VP39"/>
    <property type="match status" value="1"/>
</dbReference>
<dbReference type="STRING" id="886293.Sinac_3573"/>
<dbReference type="AlphaFoldDB" id="L0DG85"/>
<dbReference type="EMBL" id="CP003364">
    <property type="protein sequence ID" value="AGA27828.1"/>
    <property type="molecule type" value="Genomic_DNA"/>
</dbReference>
<dbReference type="OrthoDB" id="272052at2"/>
<dbReference type="CDD" id="cd02440">
    <property type="entry name" value="AdoMet_MTases"/>
    <property type="match status" value="1"/>
</dbReference>
<keyword evidence="2" id="KW-0489">Methyltransferase</keyword>
<keyword evidence="2" id="KW-0830">Ubiquinone</keyword>
<dbReference type="GO" id="GO:0032259">
    <property type="term" value="P:methylation"/>
    <property type="evidence" value="ECO:0007669"/>
    <property type="project" value="UniProtKB-KW"/>
</dbReference>
<protein>
    <submittedName>
        <fullName evidence="2">Methylase involved in ubiquinone/menaquinone biosynthesis</fullName>
    </submittedName>
</protein>
<proteinExistence type="predicted"/>
<dbReference type="Proteomes" id="UP000010798">
    <property type="component" value="Chromosome"/>
</dbReference>